<organism evidence="1 2">
    <name type="scientific">Trichodelitschia bisporula</name>
    <dbReference type="NCBI Taxonomy" id="703511"/>
    <lineage>
        <taxon>Eukaryota</taxon>
        <taxon>Fungi</taxon>
        <taxon>Dikarya</taxon>
        <taxon>Ascomycota</taxon>
        <taxon>Pezizomycotina</taxon>
        <taxon>Dothideomycetes</taxon>
        <taxon>Dothideomycetes incertae sedis</taxon>
        <taxon>Phaeotrichales</taxon>
        <taxon>Phaeotrichaceae</taxon>
        <taxon>Trichodelitschia</taxon>
    </lineage>
</organism>
<accession>A0A6G1HX71</accession>
<evidence type="ECO:0000313" key="1">
    <source>
        <dbReference type="EMBL" id="KAF2400437.1"/>
    </source>
</evidence>
<gene>
    <name evidence="1" type="ORF">EJ06DRAFT_530410</name>
</gene>
<name>A0A6G1HX71_9PEZI</name>
<dbReference type="EMBL" id="ML996695">
    <property type="protein sequence ID" value="KAF2400437.1"/>
    <property type="molecule type" value="Genomic_DNA"/>
</dbReference>
<dbReference type="Proteomes" id="UP000799640">
    <property type="component" value="Unassembled WGS sequence"/>
</dbReference>
<evidence type="ECO:0000313" key="2">
    <source>
        <dbReference type="Proteomes" id="UP000799640"/>
    </source>
</evidence>
<dbReference type="SUPFAM" id="SSF55874">
    <property type="entry name" value="ATPase domain of HSP90 chaperone/DNA topoisomerase II/histidine kinase"/>
    <property type="match status" value="1"/>
</dbReference>
<keyword evidence="2" id="KW-1185">Reference proteome</keyword>
<dbReference type="Gene3D" id="3.30.565.10">
    <property type="entry name" value="Histidine kinase-like ATPase, C-terminal domain"/>
    <property type="match status" value="1"/>
</dbReference>
<reference evidence="1" key="1">
    <citation type="journal article" date="2020" name="Stud. Mycol.">
        <title>101 Dothideomycetes genomes: a test case for predicting lifestyles and emergence of pathogens.</title>
        <authorList>
            <person name="Haridas S."/>
            <person name="Albert R."/>
            <person name="Binder M."/>
            <person name="Bloem J."/>
            <person name="Labutti K."/>
            <person name="Salamov A."/>
            <person name="Andreopoulos B."/>
            <person name="Baker S."/>
            <person name="Barry K."/>
            <person name="Bills G."/>
            <person name="Bluhm B."/>
            <person name="Cannon C."/>
            <person name="Castanera R."/>
            <person name="Culley D."/>
            <person name="Daum C."/>
            <person name="Ezra D."/>
            <person name="Gonzalez J."/>
            <person name="Henrissat B."/>
            <person name="Kuo A."/>
            <person name="Liang C."/>
            <person name="Lipzen A."/>
            <person name="Lutzoni F."/>
            <person name="Magnuson J."/>
            <person name="Mondo S."/>
            <person name="Nolan M."/>
            <person name="Ohm R."/>
            <person name="Pangilinan J."/>
            <person name="Park H.-J."/>
            <person name="Ramirez L."/>
            <person name="Alfaro M."/>
            <person name="Sun H."/>
            <person name="Tritt A."/>
            <person name="Yoshinaga Y."/>
            <person name="Zwiers L.-H."/>
            <person name="Turgeon B."/>
            <person name="Goodwin S."/>
            <person name="Spatafora J."/>
            <person name="Crous P."/>
            <person name="Grigoriev I."/>
        </authorList>
    </citation>
    <scope>NUCLEOTIDE SEQUENCE</scope>
    <source>
        <strain evidence="1">CBS 262.69</strain>
    </source>
</reference>
<evidence type="ECO:0008006" key="3">
    <source>
        <dbReference type="Google" id="ProtNLM"/>
    </source>
</evidence>
<dbReference type="AlphaFoldDB" id="A0A6G1HX71"/>
<sequence length="60" mass="6229">MPFDVHADPASLSIPTPTAQRLTSTQLLATPASAVKELIDNALDARASSVALRSQPTPST</sequence>
<proteinExistence type="predicted"/>
<dbReference type="OrthoDB" id="10263226at2759"/>
<dbReference type="InterPro" id="IPR036890">
    <property type="entry name" value="HATPase_C_sf"/>
</dbReference>
<protein>
    <recommendedName>
        <fullName evidence="3">DNA mismatch repair protein MutL</fullName>
    </recommendedName>
</protein>